<dbReference type="GO" id="GO:0008356">
    <property type="term" value="P:asymmetric cell division"/>
    <property type="evidence" value="ECO:0007669"/>
    <property type="project" value="InterPro"/>
</dbReference>
<dbReference type="AlphaFoldDB" id="A0A8K0DVJ0"/>
<evidence type="ECO:0000256" key="1">
    <source>
        <dbReference type="SAM" id="Coils"/>
    </source>
</evidence>
<dbReference type="InterPro" id="IPR040348">
    <property type="entry name" value="POLAR-like"/>
</dbReference>
<evidence type="ECO:0000313" key="4">
    <source>
        <dbReference type="Proteomes" id="UP000796880"/>
    </source>
</evidence>
<accession>A0A8K0DVJ0</accession>
<comment type="caution">
    <text evidence="3">The sequence shown here is derived from an EMBL/GenBank/DDBJ whole genome shotgun (WGS) entry which is preliminary data.</text>
</comment>
<gene>
    <name evidence="3" type="ORF">FNV43_RR20821</name>
</gene>
<feature type="coiled-coil region" evidence="1">
    <location>
        <begin position="492"/>
        <end position="526"/>
    </location>
</feature>
<keyword evidence="4" id="KW-1185">Reference proteome</keyword>
<protein>
    <submittedName>
        <fullName evidence="3">Uncharacterized protein</fullName>
    </submittedName>
</protein>
<evidence type="ECO:0000256" key="2">
    <source>
        <dbReference type="SAM" id="MobiDB-lite"/>
    </source>
</evidence>
<dbReference type="Proteomes" id="UP000796880">
    <property type="component" value="Unassembled WGS sequence"/>
</dbReference>
<name>A0A8K0DVJ0_9ROSA</name>
<evidence type="ECO:0000313" key="3">
    <source>
        <dbReference type="EMBL" id="KAF3438065.1"/>
    </source>
</evidence>
<dbReference type="EMBL" id="VOIH02000009">
    <property type="protein sequence ID" value="KAF3438065.1"/>
    <property type="molecule type" value="Genomic_DNA"/>
</dbReference>
<feature type="coiled-coil region" evidence="1">
    <location>
        <begin position="322"/>
        <end position="349"/>
    </location>
</feature>
<organism evidence="3 4">
    <name type="scientific">Rhamnella rubrinervis</name>
    <dbReference type="NCBI Taxonomy" id="2594499"/>
    <lineage>
        <taxon>Eukaryota</taxon>
        <taxon>Viridiplantae</taxon>
        <taxon>Streptophyta</taxon>
        <taxon>Embryophyta</taxon>
        <taxon>Tracheophyta</taxon>
        <taxon>Spermatophyta</taxon>
        <taxon>Magnoliopsida</taxon>
        <taxon>eudicotyledons</taxon>
        <taxon>Gunneridae</taxon>
        <taxon>Pentapetalae</taxon>
        <taxon>rosids</taxon>
        <taxon>fabids</taxon>
        <taxon>Rosales</taxon>
        <taxon>Rhamnaceae</taxon>
        <taxon>rhamnoid group</taxon>
        <taxon>Rhamneae</taxon>
        <taxon>Rhamnella</taxon>
    </lineage>
</organism>
<reference evidence="3" key="1">
    <citation type="submission" date="2020-03" db="EMBL/GenBank/DDBJ databases">
        <title>A high-quality chromosome-level genome assembly of a woody plant with both climbing and erect habits, Rhamnella rubrinervis.</title>
        <authorList>
            <person name="Lu Z."/>
            <person name="Yang Y."/>
            <person name="Zhu X."/>
            <person name="Sun Y."/>
        </authorList>
    </citation>
    <scope>NUCLEOTIDE SEQUENCE</scope>
    <source>
        <strain evidence="3">BYM</strain>
        <tissue evidence="3">Leaf</tissue>
    </source>
</reference>
<keyword evidence="1" id="KW-0175">Coiled coil</keyword>
<dbReference type="OrthoDB" id="1701885at2759"/>
<feature type="compositionally biased region" description="Polar residues" evidence="2">
    <location>
        <begin position="463"/>
        <end position="485"/>
    </location>
</feature>
<sequence length="703" mass="78524">MDLWLVAAATGAGYLAKFWKNLSRDRDSLAQLSSGDSNFGKTELPDHPFCRLEQRKKLGDYVSSDRTVSDTTLSDLNPLDVASTMEVASTSGIQGEKRGSLGNYQDFSLLSISNLQPGLPGNENLLENESGNRPMGDIVDNHGDLLINPSTGKMGSCNGSVRNRSSLRTRRSYLHSIKPISSLESCVMAQLYKEHAEMEEYVLSALPSPATPTMRPLVVTDGSRVIRENYNSLDKEKKLHKEAYLEKNVYGVPPLPKIEHMDLAKKMQIRRGKGQNGKLGNSSKLANRKNIHSQGSTDGAILLCLGISIGIISSFIANKEEVDKLKILLKQTENLVQDLHEELEMKDSLTVKELSNENYESQDTCHNYIHGRTLNLFYPEQNINRPTKCDGKDSYFQKADESSESMSKIEAELEAELERLGLNVNACTLERRLSDLAELDPDFVPDFAQGELRAEMIRGQAVDQTMSNQDESSTSPTHHSGNYTVSPRELSLRLHEVIQLRLEERIDELEAALQNSHRKIQIMESEHNSWSEFPDSRLRFSLGQESSIAKEECKPLVMNLSGEALDAYNEAYEELMKSSESDVEDSSCRVYEHISGSHSPNHVMFESQSEAMTGSMPPYSSIIQAKPFGGLEFFSNNLIVQSEDHISWAQGLSDSSCSGEEIGDFDNEMEKQLIKQIVEKTKKGSPAVLNAQKLLFSMDEHEH</sequence>
<dbReference type="PANTHER" id="PTHR33476:SF7">
    <property type="entry name" value="EMB|CAB62613.1"/>
    <property type="match status" value="1"/>
</dbReference>
<proteinExistence type="predicted"/>
<dbReference type="PANTHER" id="PTHR33476">
    <property type="entry name" value="EMB|CAB62613.1"/>
    <property type="match status" value="1"/>
</dbReference>
<feature type="region of interest" description="Disordered" evidence="2">
    <location>
        <begin position="463"/>
        <end position="486"/>
    </location>
</feature>